<evidence type="ECO:0000256" key="2">
    <source>
        <dbReference type="SAM" id="Phobius"/>
    </source>
</evidence>
<evidence type="ECO:0008006" key="5">
    <source>
        <dbReference type="Google" id="ProtNLM"/>
    </source>
</evidence>
<organism evidence="3 4">
    <name type="scientific">Streptomyces lycii</name>
    <dbReference type="NCBI Taxonomy" id="2654337"/>
    <lineage>
        <taxon>Bacteria</taxon>
        <taxon>Bacillati</taxon>
        <taxon>Actinomycetota</taxon>
        <taxon>Actinomycetes</taxon>
        <taxon>Kitasatosporales</taxon>
        <taxon>Streptomycetaceae</taxon>
        <taxon>Streptomyces</taxon>
    </lineage>
</organism>
<feature type="transmembrane region" description="Helical" evidence="2">
    <location>
        <begin position="266"/>
        <end position="288"/>
    </location>
</feature>
<feature type="transmembrane region" description="Helical" evidence="2">
    <location>
        <begin position="138"/>
        <end position="159"/>
    </location>
</feature>
<reference evidence="3 4" key="1">
    <citation type="submission" date="2019-10" db="EMBL/GenBank/DDBJ databases">
        <title>Streptomyces tenebrisbrunneis sp.nov., an endogenous actinomycete isolated from of Lycium ruthenicum.</title>
        <authorList>
            <person name="Ma L."/>
        </authorList>
    </citation>
    <scope>NUCLEOTIDE SEQUENCE [LARGE SCALE GENOMIC DNA]</scope>
    <source>
        <strain evidence="3 4">TRM 66187</strain>
    </source>
</reference>
<name>A0ABQ7FLX1_9ACTN</name>
<protein>
    <recommendedName>
        <fullName evidence="5">DUF624 domain-containing protein</fullName>
    </recommendedName>
</protein>
<evidence type="ECO:0000313" key="3">
    <source>
        <dbReference type="EMBL" id="KAF4409400.1"/>
    </source>
</evidence>
<comment type="caution">
    <text evidence="3">The sequence shown here is derived from an EMBL/GenBank/DDBJ whole genome shotgun (WGS) entry which is preliminary data.</text>
</comment>
<dbReference type="Proteomes" id="UP000621266">
    <property type="component" value="Unassembled WGS sequence"/>
</dbReference>
<accession>A0ABQ7FLX1</accession>
<dbReference type="EMBL" id="WHPN01000220">
    <property type="protein sequence ID" value="KAF4409400.1"/>
    <property type="molecule type" value="Genomic_DNA"/>
</dbReference>
<gene>
    <name evidence="3" type="ORF">GCU69_09110</name>
</gene>
<keyword evidence="4" id="KW-1185">Reference proteome</keyword>
<dbReference type="RefSeq" id="WP_156205597.1">
    <property type="nucleotide sequence ID" value="NZ_WHPN01000220.1"/>
</dbReference>
<feature type="transmembrane region" description="Helical" evidence="2">
    <location>
        <begin position="109"/>
        <end position="132"/>
    </location>
</feature>
<keyword evidence="2" id="KW-1133">Transmembrane helix</keyword>
<keyword evidence="2" id="KW-0812">Transmembrane</keyword>
<keyword evidence="2" id="KW-0472">Membrane</keyword>
<evidence type="ECO:0000313" key="4">
    <source>
        <dbReference type="Proteomes" id="UP000621266"/>
    </source>
</evidence>
<evidence type="ECO:0000256" key="1">
    <source>
        <dbReference type="SAM" id="MobiDB-lite"/>
    </source>
</evidence>
<feature type="compositionally biased region" description="Low complexity" evidence="1">
    <location>
        <begin position="172"/>
        <end position="199"/>
    </location>
</feature>
<sequence length="302" mass="29855">MTAASRNPRPGVRPESPDRSGGTGASSGLSGATREPGELFGPRFELFADVLVLGLVISLGCLPLLTAPAALATGCALLRRRLLYDEPVTAGRFLAVFGARLRDAPGRELAAGAVCAGAALLVLADLLLAAAGLPGAPLFAGVLALLAGCGAVVALRACALPGEARRPPGARPSPGTAGRECSGTAGEASGTAAREAPGTGVPGAGTSGGRDAGGRRTGYRDGDGRDTGGPDPGTGGPDPRSVRRGWRRAVRSAAVRSAADLPGSGLVLLALATAAVCGWMLPPLLFLVPGPLALALTAVEAR</sequence>
<proteinExistence type="predicted"/>
<feature type="region of interest" description="Disordered" evidence="1">
    <location>
        <begin position="1"/>
        <end position="34"/>
    </location>
</feature>
<feature type="compositionally biased region" description="Gly residues" evidence="1">
    <location>
        <begin position="200"/>
        <end position="211"/>
    </location>
</feature>
<feature type="compositionally biased region" description="Basic and acidic residues" evidence="1">
    <location>
        <begin position="212"/>
        <end position="228"/>
    </location>
</feature>
<feature type="region of interest" description="Disordered" evidence="1">
    <location>
        <begin position="163"/>
        <end position="245"/>
    </location>
</feature>
<feature type="transmembrane region" description="Helical" evidence="2">
    <location>
        <begin position="50"/>
        <end position="78"/>
    </location>
</feature>